<dbReference type="AlphaFoldDB" id="A0AB73QMX7"/>
<protein>
    <recommendedName>
        <fullName evidence="3">Molecular chaperone DnaK</fullName>
    </recommendedName>
</protein>
<dbReference type="Proteomes" id="UP000220469">
    <property type="component" value="Unassembled WGS sequence"/>
</dbReference>
<comment type="caution">
    <text evidence="1">The sequence shown here is derived from an EMBL/GenBank/DDBJ whole genome shotgun (WGS) entry which is preliminary data.</text>
</comment>
<gene>
    <name evidence="1" type="ORF">BB451_05635</name>
</gene>
<evidence type="ECO:0008006" key="3">
    <source>
        <dbReference type="Google" id="ProtNLM"/>
    </source>
</evidence>
<dbReference type="EMBL" id="MBGM01000004">
    <property type="protein sequence ID" value="PDW29807.1"/>
    <property type="molecule type" value="Genomic_DNA"/>
</dbReference>
<evidence type="ECO:0000313" key="1">
    <source>
        <dbReference type="EMBL" id="PDW29807.1"/>
    </source>
</evidence>
<evidence type="ECO:0000313" key="2">
    <source>
        <dbReference type="Proteomes" id="UP000220469"/>
    </source>
</evidence>
<sequence>MIIKIAQSQVVGLEISKTQILHENINKSGYKNLKNEKYVRIKDMHIIRDFIAPNRESFLTTTCAKSYYKNIKNIK</sequence>
<accession>A0AB73QMX7</accession>
<proteinExistence type="predicted"/>
<name>A0AB73QMX7_HELPX</name>
<organism evidence="1 2">
    <name type="scientific">Helicobacter pylori</name>
    <name type="common">Campylobacter pylori</name>
    <dbReference type="NCBI Taxonomy" id="210"/>
    <lineage>
        <taxon>Bacteria</taxon>
        <taxon>Pseudomonadati</taxon>
        <taxon>Campylobacterota</taxon>
        <taxon>Epsilonproteobacteria</taxon>
        <taxon>Campylobacterales</taxon>
        <taxon>Helicobacteraceae</taxon>
        <taxon>Helicobacter</taxon>
    </lineage>
</organism>
<reference evidence="1 2" key="1">
    <citation type="journal article" date="2017" name="Gut Pathog.">
        <title>Phylogenomics of Colombian Helicobacter pylori isolates.</title>
        <authorList>
            <person name="Gutierrez-Escobar A.J."/>
            <person name="Trujillo E."/>
            <person name="Acevedo O."/>
            <person name="Bravo M.M."/>
        </authorList>
    </citation>
    <scope>NUCLEOTIDE SEQUENCE [LARGE SCALE GENOMIC DNA]</scope>
    <source>
        <strain evidence="1 2">3076</strain>
    </source>
</reference>